<dbReference type="SUPFAM" id="SSF46785">
    <property type="entry name" value="Winged helix' DNA-binding domain"/>
    <property type="match status" value="1"/>
</dbReference>
<comment type="caution">
    <text evidence="8">The sequence shown here is derived from an EMBL/GenBank/DDBJ whole genome shotgun (WGS) entry which is preliminary data.</text>
</comment>
<sequence>MTRLDALQVSTLLALLDAEHPLSAQRLGERLGISARTLRYRLPLLQTWLSRYGVELVAKPRQGLQLNAPVEIRQRLRVELQQGDCLPVLRGNERATYILFLVLVAREKLTLEIVRQRLGVSRATLLRDLRAMESRLNEKGLLLRRSRRQGLQIFGPEAVQRHLIIEMLLHAGLDEALTELSLRGKVDLTTYAAFQRLLLAEVKEWNLSVARRFVARLEREMELTLMDDDLLFLTLYWALALQRIQRQRLVSPLERTAEVILSAQEVARVEALVKTFSAAHGTPIPRDEVIQLVVEIKACQGQLTLATSTKVASETDLSRLVAEQMLKRVGERLGYNLCQPDILNQMAMHLARTLTRLQAGLPLYNPLTQEVQQAYAHLWQPSMEVVQQFKMQFDLTIPAEEVAYLVMYLALAVQLAEQSQKPRFRVLVACPTGGVMARLLVYRLQNAFPEIEIVDTLSLRQLSRLDGLAVDLVISTVKIPAGRWPVLTVNPLLGEEDIQRIKAQLNVIHSRRILTAQKEHEVCR</sequence>
<dbReference type="SUPFAM" id="SSF63520">
    <property type="entry name" value="PTS-regulatory domain, PRD"/>
    <property type="match status" value="1"/>
</dbReference>
<dbReference type="SUPFAM" id="SSF52794">
    <property type="entry name" value="PTS system IIB component-like"/>
    <property type="match status" value="1"/>
</dbReference>
<dbReference type="InterPro" id="IPR011608">
    <property type="entry name" value="PRD"/>
</dbReference>
<dbReference type="Gene3D" id="3.40.50.2300">
    <property type="match status" value="1"/>
</dbReference>
<evidence type="ECO:0000259" key="7">
    <source>
        <dbReference type="PROSITE" id="PS51372"/>
    </source>
</evidence>
<dbReference type="InterPro" id="IPR013011">
    <property type="entry name" value="PTS_EIIB_2"/>
</dbReference>
<name>A0A0P6XSG2_9CHLR</name>
<evidence type="ECO:0000256" key="2">
    <source>
        <dbReference type="ARBA" id="ARBA00022737"/>
    </source>
</evidence>
<dbReference type="GO" id="GO:0006355">
    <property type="term" value="P:regulation of DNA-templated transcription"/>
    <property type="evidence" value="ECO:0007669"/>
    <property type="project" value="InterPro"/>
</dbReference>
<dbReference type="RefSeq" id="WP_054522583.1">
    <property type="nucleotide sequence ID" value="NZ_LGKO01000006.1"/>
</dbReference>
<evidence type="ECO:0000313" key="8">
    <source>
        <dbReference type="EMBL" id="KPL82061.1"/>
    </source>
</evidence>
<dbReference type="Pfam" id="PF00874">
    <property type="entry name" value="PRD"/>
    <property type="match status" value="1"/>
</dbReference>
<dbReference type="STRING" id="869279.SE15_13160"/>
<dbReference type="PANTHER" id="PTHR30185">
    <property type="entry name" value="CRYPTIC BETA-GLUCOSIDE BGL OPERON ANTITERMINATOR"/>
    <property type="match status" value="1"/>
</dbReference>
<dbReference type="InterPro" id="IPR050661">
    <property type="entry name" value="BglG_antiterminators"/>
</dbReference>
<evidence type="ECO:0000313" key="9">
    <source>
        <dbReference type="Proteomes" id="UP000050544"/>
    </source>
</evidence>
<dbReference type="AlphaFoldDB" id="A0A0P6XSG2"/>
<evidence type="ECO:0000256" key="4">
    <source>
        <dbReference type="ARBA" id="ARBA00023159"/>
    </source>
</evidence>
<keyword evidence="4" id="KW-0010">Activator</keyword>
<keyword evidence="1" id="KW-0808">Transferase</keyword>
<reference evidence="8 9" key="1">
    <citation type="submission" date="2015-07" db="EMBL/GenBank/DDBJ databases">
        <title>Whole genome sequence of Thermanaerothrix daxensis DSM 23592.</title>
        <authorList>
            <person name="Hemp J."/>
            <person name="Ward L.M."/>
            <person name="Pace L.A."/>
            <person name="Fischer W.W."/>
        </authorList>
    </citation>
    <scope>NUCLEOTIDE SEQUENCE [LARGE SCALE GENOMIC DNA]</scope>
    <source>
        <strain evidence="8 9">GNS-1</strain>
    </source>
</reference>
<dbReference type="Gene3D" id="1.10.1790.10">
    <property type="entry name" value="PRD domain"/>
    <property type="match status" value="1"/>
</dbReference>
<dbReference type="InterPro" id="IPR013196">
    <property type="entry name" value="HTH_11"/>
</dbReference>
<dbReference type="InterPro" id="IPR007737">
    <property type="entry name" value="Mga_HTH"/>
</dbReference>
<keyword evidence="5" id="KW-0804">Transcription</keyword>
<dbReference type="EMBL" id="LGKO01000006">
    <property type="protein sequence ID" value="KPL82061.1"/>
    <property type="molecule type" value="Genomic_DNA"/>
</dbReference>
<dbReference type="InterPro" id="IPR036634">
    <property type="entry name" value="PRD_sf"/>
</dbReference>
<accession>A0A0P6XSG2</accession>
<organism evidence="8 9">
    <name type="scientific">Thermanaerothrix daxensis</name>
    <dbReference type="NCBI Taxonomy" id="869279"/>
    <lineage>
        <taxon>Bacteria</taxon>
        <taxon>Bacillati</taxon>
        <taxon>Chloroflexota</taxon>
        <taxon>Anaerolineae</taxon>
        <taxon>Anaerolineales</taxon>
        <taxon>Anaerolineaceae</taxon>
        <taxon>Thermanaerothrix</taxon>
    </lineage>
</organism>
<dbReference type="PANTHER" id="PTHR30185:SF18">
    <property type="entry name" value="TRANSCRIPTIONAL REGULATOR MTLR"/>
    <property type="match status" value="1"/>
</dbReference>
<dbReference type="InterPro" id="IPR036095">
    <property type="entry name" value="PTS_EIIB-like_sf"/>
</dbReference>
<feature type="domain" description="PTS EIIB type-2" evidence="6">
    <location>
        <begin position="424"/>
        <end position="513"/>
    </location>
</feature>
<dbReference type="Gene3D" id="1.10.10.10">
    <property type="entry name" value="Winged helix-like DNA-binding domain superfamily/Winged helix DNA-binding domain"/>
    <property type="match status" value="1"/>
</dbReference>
<dbReference type="OrthoDB" id="166902at2"/>
<proteinExistence type="predicted"/>
<dbReference type="Pfam" id="PF05043">
    <property type="entry name" value="Mga"/>
    <property type="match status" value="1"/>
</dbReference>
<keyword evidence="2" id="KW-0677">Repeat</keyword>
<protein>
    <recommendedName>
        <fullName evidence="10">PRD domain-containing protein</fullName>
    </recommendedName>
</protein>
<feature type="domain" description="PRD" evidence="7">
    <location>
        <begin position="313"/>
        <end position="419"/>
    </location>
</feature>
<evidence type="ECO:0000259" key="6">
    <source>
        <dbReference type="PROSITE" id="PS51099"/>
    </source>
</evidence>
<dbReference type="Pfam" id="PF08279">
    <property type="entry name" value="HTH_11"/>
    <property type="match status" value="1"/>
</dbReference>
<dbReference type="PROSITE" id="PS51099">
    <property type="entry name" value="PTS_EIIB_TYPE_2"/>
    <property type="match status" value="1"/>
</dbReference>
<dbReference type="InterPro" id="IPR036388">
    <property type="entry name" value="WH-like_DNA-bd_sf"/>
</dbReference>
<dbReference type="CDD" id="cd05568">
    <property type="entry name" value="PTS_IIB_bgl_like"/>
    <property type="match status" value="1"/>
</dbReference>
<evidence type="ECO:0008006" key="10">
    <source>
        <dbReference type="Google" id="ProtNLM"/>
    </source>
</evidence>
<keyword evidence="9" id="KW-1185">Reference proteome</keyword>
<dbReference type="GO" id="GO:0008982">
    <property type="term" value="F:protein-N(PI)-phosphohistidine-sugar phosphotransferase activity"/>
    <property type="evidence" value="ECO:0007669"/>
    <property type="project" value="InterPro"/>
</dbReference>
<dbReference type="GO" id="GO:0009401">
    <property type="term" value="P:phosphoenolpyruvate-dependent sugar phosphotransferase system"/>
    <property type="evidence" value="ECO:0007669"/>
    <property type="project" value="InterPro"/>
</dbReference>
<evidence type="ECO:0000256" key="1">
    <source>
        <dbReference type="ARBA" id="ARBA00022679"/>
    </source>
</evidence>
<gene>
    <name evidence="8" type="ORF">SE15_13160</name>
</gene>
<dbReference type="PROSITE" id="PS51372">
    <property type="entry name" value="PRD_2"/>
    <property type="match status" value="1"/>
</dbReference>
<keyword evidence="3" id="KW-0805">Transcription regulation</keyword>
<evidence type="ECO:0000256" key="5">
    <source>
        <dbReference type="ARBA" id="ARBA00023163"/>
    </source>
</evidence>
<evidence type="ECO:0000256" key="3">
    <source>
        <dbReference type="ARBA" id="ARBA00023015"/>
    </source>
</evidence>
<dbReference type="InterPro" id="IPR036390">
    <property type="entry name" value="WH_DNA-bd_sf"/>
</dbReference>
<dbReference type="Proteomes" id="UP000050544">
    <property type="component" value="Unassembled WGS sequence"/>
</dbReference>